<dbReference type="FunCoup" id="G0VFM2">
    <property type="interactions" value="87"/>
</dbReference>
<name>G0VFM2_NAUCA</name>
<dbReference type="Proteomes" id="UP000001640">
    <property type="component" value="Chromosome 5"/>
</dbReference>
<dbReference type="GO" id="GO:0007131">
    <property type="term" value="P:reciprocal meiotic recombination"/>
    <property type="evidence" value="ECO:0007669"/>
    <property type="project" value="EnsemblFungi"/>
</dbReference>
<evidence type="ECO:0000313" key="1">
    <source>
        <dbReference type="EMBL" id="CCC70289.1"/>
    </source>
</evidence>
<dbReference type="GO" id="GO:0070124">
    <property type="term" value="P:mitochondrial translational initiation"/>
    <property type="evidence" value="ECO:0007669"/>
    <property type="project" value="EnsemblFungi"/>
</dbReference>
<dbReference type="GO" id="GO:0005759">
    <property type="term" value="C:mitochondrial matrix"/>
    <property type="evidence" value="ECO:0007669"/>
    <property type="project" value="EnsemblFungi"/>
</dbReference>
<sequence>MISIGATLRNRIVLARNITRFQSVLSHSKPIPDINSNSDEDLKIVDELLNTDNSNQLKKRDRRPSYENPISLLRKQLTENLDSTSDVSSSYDLLKKGIRRIQEETANPDYVKKSYGLNIPLVKLLDKATDSVRKNTPEMEVDPYQILDTLCQNEIAHSQHFEILLKSLLSQDRPHDVLALWVRYLQTITENPKALTTQAFKKNHRNQEVFYNPHLENIALTSVAYLLLPNSTPNIQTLYEILRLDKGKGDVLPFNYVKKVIFNVVAESQKPLAFAGFDKLFNQYIRADKESFLKKLDNTIQLSQLREYYKTYTAIKTDLDGEILAKCMDKYIEFGNPSEAVSIYTKSKNVELNSIFLKNSLLVAVANLPADSRASRLKRVMAVWNSLIKPVNPNAASYAALIKAVNESRNLDELKIIWKNDIPSTVKEDAIVKEAYLTAIINDPAEKFNVKELPENIQSLSLINAILIKLAADSEVTKESFDEFYNKYFSKDSPMRKTPDLETKAIKMFASYQHTEDKSSFQFFHSISLNPRDFKRSLAIINDFIRVVPSIEPIRAFYAEAKEPFDARRYNSFINAEFEKKDGSSDVAEEIFHEFTKNASESKATMDKYKEPLETLMKGFSFLATKHRNTSLLLKVDTYLQLARKLKLDVNFAVLAKILFTISYLARGNSGKFTEEELAAIQSISKYIQGNKSFTPNERDVQILQKKWYKFFLNEKRR</sequence>
<accession>G0VFM2</accession>
<dbReference type="InParanoid" id="G0VFM2"/>
<organism evidence="1 2">
    <name type="scientific">Naumovozyma castellii</name>
    <name type="common">Yeast</name>
    <name type="synonym">Saccharomyces castellii</name>
    <dbReference type="NCBI Taxonomy" id="27288"/>
    <lineage>
        <taxon>Eukaryota</taxon>
        <taxon>Fungi</taxon>
        <taxon>Dikarya</taxon>
        <taxon>Ascomycota</taxon>
        <taxon>Saccharomycotina</taxon>
        <taxon>Saccharomycetes</taxon>
        <taxon>Saccharomycetales</taxon>
        <taxon>Saccharomycetaceae</taxon>
        <taxon>Naumovozyma</taxon>
    </lineage>
</organism>
<reference evidence="1 2" key="1">
    <citation type="journal article" date="2011" name="Proc. Natl. Acad. Sci. U.S.A.">
        <title>Evolutionary erosion of yeast sex chromosomes by mating-type switching accidents.</title>
        <authorList>
            <person name="Gordon J.L."/>
            <person name="Armisen D."/>
            <person name="Proux-Wera E."/>
            <person name="Oheigeartaigh S.S."/>
            <person name="Byrne K.P."/>
            <person name="Wolfe K.H."/>
        </authorList>
    </citation>
    <scope>NUCLEOTIDE SEQUENCE [LARGE SCALE GENOMIC DNA]</scope>
    <source>
        <strain evidence="2">ATCC 76901 / BCRC 22586 / CBS 4309 / NBRC 1992 / NRRL Y-12630</strain>
    </source>
</reference>
<reference key="2">
    <citation type="submission" date="2011-08" db="EMBL/GenBank/DDBJ databases">
        <title>Genome sequence of Naumovozyma castellii.</title>
        <authorList>
            <person name="Gordon J.L."/>
            <person name="Armisen D."/>
            <person name="Proux-Wera E."/>
            <person name="OhEigeartaigh S.S."/>
            <person name="Byrne K.P."/>
            <person name="Wolfe K.H."/>
        </authorList>
    </citation>
    <scope>NUCLEOTIDE SEQUENCE</scope>
    <source>
        <strain>Type strain:CBS 4309</strain>
    </source>
</reference>
<protein>
    <recommendedName>
        <fullName evidence="3">Mitochondrial group I intron splicing factor CCM1</fullName>
    </recommendedName>
</protein>
<dbReference type="eggNOG" id="ENOG502QW5R">
    <property type="taxonomic scope" value="Eukaryota"/>
</dbReference>
<dbReference type="HOGENOM" id="CLU_398067_0_0_1"/>
<keyword evidence="2" id="KW-1185">Reference proteome</keyword>
<dbReference type="KEGG" id="ncs:NCAS_0E02190"/>
<gene>
    <name evidence="1" type="primary">NCAS0E02190</name>
    <name evidence="1" type="ordered locus">NCAS_0E02190</name>
</gene>
<dbReference type="AlphaFoldDB" id="G0VFM2"/>
<evidence type="ECO:0008006" key="3">
    <source>
        <dbReference type="Google" id="ProtNLM"/>
    </source>
</evidence>
<dbReference type="RefSeq" id="XP_003676648.1">
    <property type="nucleotide sequence ID" value="XM_003676600.1"/>
</dbReference>
<dbReference type="EMBL" id="HE576756">
    <property type="protein sequence ID" value="CCC70289.1"/>
    <property type="molecule type" value="Genomic_DNA"/>
</dbReference>
<dbReference type="OrthoDB" id="4061195at2759"/>
<dbReference type="GeneID" id="96903920"/>
<proteinExistence type="predicted"/>
<dbReference type="OMA" id="WVKYLET"/>
<evidence type="ECO:0000313" key="2">
    <source>
        <dbReference type="Proteomes" id="UP000001640"/>
    </source>
</evidence>